<comment type="caution">
    <text evidence="2">The sequence shown here is derived from an EMBL/GenBank/DDBJ whole genome shotgun (WGS) entry which is preliminary data.</text>
</comment>
<feature type="compositionally biased region" description="Low complexity" evidence="1">
    <location>
        <begin position="77"/>
        <end position="87"/>
    </location>
</feature>
<keyword evidence="3" id="KW-1185">Reference proteome</keyword>
<feature type="non-terminal residue" evidence="2">
    <location>
        <position position="1"/>
    </location>
</feature>
<feature type="compositionally biased region" description="Basic and acidic residues" evidence="1">
    <location>
        <begin position="48"/>
        <end position="63"/>
    </location>
</feature>
<name>A0A9N9E564_9GLOM</name>
<evidence type="ECO:0000313" key="3">
    <source>
        <dbReference type="Proteomes" id="UP000789831"/>
    </source>
</evidence>
<feature type="compositionally biased region" description="Polar residues" evidence="1">
    <location>
        <begin position="29"/>
        <end position="38"/>
    </location>
</feature>
<protein>
    <submittedName>
        <fullName evidence="2">1340_t:CDS:1</fullName>
    </submittedName>
</protein>
<dbReference type="EMBL" id="CAJVPL010005773">
    <property type="protein sequence ID" value="CAG8660511.1"/>
    <property type="molecule type" value="Genomic_DNA"/>
</dbReference>
<reference evidence="2" key="1">
    <citation type="submission" date="2021-06" db="EMBL/GenBank/DDBJ databases">
        <authorList>
            <person name="Kallberg Y."/>
            <person name="Tangrot J."/>
            <person name="Rosling A."/>
        </authorList>
    </citation>
    <scope>NUCLEOTIDE SEQUENCE</scope>
    <source>
        <strain evidence="2">MT106</strain>
    </source>
</reference>
<sequence length="313" mass="33983">MTSVASLNPFELLEDDAEEVDIIVEGNRQEPTSTSATESPVIKHKVDRSRASRIEARIRHEYPQRGGFNKSAPPPRNSNNVNNNNSSDARIEEPRSALRDRNVGPRLAGRRDREEGGSEFPSRTPRGARAGEHLLFSDSEKKEQAWGNATNSYTDGGAENETWNANEKSGDAPGGSWGGNAKEDTNATGGDDKNAGGGSEWNTETPAEGGATNWDTNDGVADTTNWKETKFDTETNQDNSGAAAAGDLSETAPPVAEEVVKTLDEYLAEKKQKATSIALPEIRKPNEGVDDPKWKDAVPLQKEEEEDFLFVGK</sequence>
<dbReference type="AlphaFoldDB" id="A0A9N9E564"/>
<dbReference type="Proteomes" id="UP000789831">
    <property type="component" value="Unassembled WGS sequence"/>
</dbReference>
<accession>A0A9N9E564</accession>
<evidence type="ECO:0000313" key="2">
    <source>
        <dbReference type="EMBL" id="CAG8660511.1"/>
    </source>
</evidence>
<feature type="compositionally biased region" description="Basic and acidic residues" evidence="1">
    <location>
        <begin position="181"/>
        <end position="194"/>
    </location>
</feature>
<organism evidence="2 3">
    <name type="scientific">Ambispora gerdemannii</name>
    <dbReference type="NCBI Taxonomy" id="144530"/>
    <lineage>
        <taxon>Eukaryota</taxon>
        <taxon>Fungi</taxon>
        <taxon>Fungi incertae sedis</taxon>
        <taxon>Mucoromycota</taxon>
        <taxon>Glomeromycotina</taxon>
        <taxon>Glomeromycetes</taxon>
        <taxon>Archaeosporales</taxon>
        <taxon>Ambisporaceae</taxon>
        <taxon>Ambispora</taxon>
    </lineage>
</organism>
<dbReference type="OrthoDB" id="5390558at2759"/>
<feature type="region of interest" description="Disordered" evidence="1">
    <location>
        <begin position="23"/>
        <end position="252"/>
    </location>
</feature>
<evidence type="ECO:0000256" key="1">
    <source>
        <dbReference type="SAM" id="MobiDB-lite"/>
    </source>
</evidence>
<feature type="compositionally biased region" description="Basic and acidic residues" evidence="1">
    <location>
        <begin position="89"/>
        <end position="116"/>
    </location>
</feature>
<proteinExistence type="predicted"/>
<gene>
    <name evidence="2" type="ORF">AGERDE_LOCUS11789</name>
</gene>